<dbReference type="EMBL" id="SGUG01000014">
    <property type="protein sequence ID" value="MDG0863009.1"/>
    <property type="molecule type" value="Genomic_DNA"/>
</dbReference>
<name>A0A9X4R5A4_9BURK</name>
<keyword evidence="3 4" id="KW-0413">Isomerase</keyword>
<sequence length="186" mass="19996">MTKTALLLAALLAAAGASAQTVKLQTTEGDIRIQLDAEKAPKTVANFLQYVKAGHYSGVIFHRIIPNFMVQTGGYDAKLNQRPTKPPIPLESHNGLSNLRGSVAMARTGDPNSATSQFFINVVDNLFLDGEPDAPRSGYAVFGQVVEGMDVVDKIRAAETKPAGMHENLPVKPIFITKALVEPVKK</sequence>
<comment type="catalytic activity">
    <reaction evidence="4">
        <text>[protein]-peptidylproline (omega=180) = [protein]-peptidylproline (omega=0)</text>
        <dbReference type="Rhea" id="RHEA:16237"/>
        <dbReference type="Rhea" id="RHEA-COMP:10747"/>
        <dbReference type="Rhea" id="RHEA-COMP:10748"/>
        <dbReference type="ChEBI" id="CHEBI:83833"/>
        <dbReference type="ChEBI" id="CHEBI:83834"/>
        <dbReference type="EC" id="5.2.1.8"/>
    </reaction>
</comment>
<comment type="function">
    <text evidence="4">PPIases accelerate the folding of proteins. It catalyzes the cis-trans isomerization of proline imidic peptide bonds in oligopeptides.</text>
</comment>
<dbReference type="InterPro" id="IPR002130">
    <property type="entry name" value="Cyclophilin-type_PPIase_dom"/>
</dbReference>
<dbReference type="PANTHER" id="PTHR43246">
    <property type="entry name" value="PEPTIDYL-PROLYL CIS-TRANS ISOMERASE CYP38, CHLOROPLASTIC"/>
    <property type="match status" value="1"/>
</dbReference>
<dbReference type="PROSITE" id="PS00170">
    <property type="entry name" value="CSA_PPIASE_1"/>
    <property type="match status" value="1"/>
</dbReference>
<dbReference type="Pfam" id="PF00160">
    <property type="entry name" value="Pro_isomerase"/>
    <property type="match status" value="1"/>
</dbReference>
<dbReference type="EC" id="5.2.1.8" evidence="4"/>
<dbReference type="AlphaFoldDB" id="A0A9X4R5A4"/>
<dbReference type="PROSITE" id="PS50072">
    <property type="entry name" value="CSA_PPIASE_2"/>
    <property type="match status" value="1"/>
</dbReference>
<organism evidence="6 7">
    <name type="scientific">Pelomonas aquatica</name>
    <dbReference type="NCBI Taxonomy" id="431058"/>
    <lineage>
        <taxon>Bacteria</taxon>
        <taxon>Pseudomonadati</taxon>
        <taxon>Pseudomonadota</taxon>
        <taxon>Betaproteobacteria</taxon>
        <taxon>Burkholderiales</taxon>
        <taxon>Sphaerotilaceae</taxon>
        <taxon>Roseateles</taxon>
    </lineage>
</organism>
<evidence type="ECO:0000313" key="6">
    <source>
        <dbReference type="EMBL" id="MDG0863009.1"/>
    </source>
</evidence>
<evidence type="ECO:0000256" key="3">
    <source>
        <dbReference type="ARBA" id="ARBA00023235"/>
    </source>
</evidence>
<dbReference type="Gene3D" id="2.40.100.10">
    <property type="entry name" value="Cyclophilin-like"/>
    <property type="match status" value="1"/>
</dbReference>
<dbReference type="GO" id="GO:0003755">
    <property type="term" value="F:peptidyl-prolyl cis-trans isomerase activity"/>
    <property type="evidence" value="ECO:0007669"/>
    <property type="project" value="UniProtKB-UniRule"/>
</dbReference>
<dbReference type="GO" id="GO:0006457">
    <property type="term" value="P:protein folding"/>
    <property type="evidence" value="ECO:0007669"/>
    <property type="project" value="InterPro"/>
</dbReference>
<gene>
    <name evidence="6" type="ORF">EXJ73_11050</name>
</gene>
<comment type="caution">
    <text evidence="6">The sequence shown here is derived from an EMBL/GenBank/DDBJ whole genome shotgun (WGS) entry which is preliminary data.</text>
</comment>
<dbReference type="InterPro" id="IPR020892">
    <property type="entry name" value="Cyclophilin-type_PPIase_CS"/>
</dbReference>
<protein>
    <recommendedName>
        <fullName evidence="4">Peptidyl-prolyl cis-trans isomerase</fullName>
        <shortName evidence="4">PPIase</shortName>
        <ecNumber evidence="4">5.2.1.8</ecNumber>
    </recommendedName>
</protein>
<evidence type="ECO:0000259" key="5">
    <source>
        <dbReference type="PROSITE" id="PS50072"/>
    </source>
</evidence>
<dbReference type="InterPro" id="IPR044665">
    <property type="entry name" value="E_coli_cyclophilin_A-like"/>
</dbReference>
<dbReference type="Proteomes" id="UP001152766">
    <property type="component" value="Unassembled WGS sequence"/>
</dbReference>
<keyword evidence="4" id="KW-0732">Signal</keyword>
<feature type="domain" description="PPIase cyclophilin-type" evidence="5">
    <location>
        <begin position="29"/>
        <end position="181"/>
    </location>
</feature>
<keyword evidence="7" id="KW-1185">Reference proteome</keyword>
<evidence type="ECO:0000256" key="4">
    <source>
        <dbReference type="RuleBase" id="RU363019"/>
    </source>
</evidence>
<reference evidence="6" key="1">
    <citation type="submission" date="2019-02" db="EMBL/GenBank/DDBJ databases">
        <title>Draft genome of the type strain Pelomonas aquatica CCUG 52575T.</title>
        <authorList>
            <person name="Gomila M."/>
            <person name="Lalucat J."/>
        </authorList>
    </citation>
    <scope>NUCLEOTIDE SEQUENCE</scope>
    <source>
        <strain evidence="6">CCUG 52575</strain>
    </source>
</reference>
<evidence type="ECO:0000313" key="7">
    <source>
        <dbReference type="Proteomes" id="UP001152766"/>
    </source>
</evidence>
<dbReference type="InterPro" id="IPR029000">
    <property type="entry name" value="Cyclophilin-like_dom_sf"/>
</dbReference>
<comment type="similarity">
    <text evidence="1 4">Belongs to the cyclophilin-type PPIase family.</text>
</comment>
<evidence type="ECO:0000256" key="1">
    <source>
        <dbReference type="ARBA" id="ARBA00007365"/>
    </source>
</evidence>
<evidence type="ECO:0000256" key="2">
    <source>
        <dbReference type="ARBA" id="ARBA00023110"/>
    </source>
</evidence>
<feature type="chain" id="PRO_5041014405" description="Peptidyl-prolyl cis-trans isomerase" evidence="4">
    <location>
        <begin position="20"/>
        <end position="186"/>
    </location>
</feature>
<keyword evidence="2 4" id="KW-0697">Rotamase</keyword>
<proteinExistence type="inferred from homology"/>
<accession>A0A9X4R5A4</accession>
<dbReference type="SUPFAM" id="SSF50891">
    <property type="entry name" value="Cyclophilin-like"/>
    <property type="match status" value="1"/>
</dbReference>
<dbReference type="RefSeq" id="WP_268153915.1">
    <property type="nucleotide sequence ID" value="NZ_JAPPUW010000029.1"/>
</dbReference>
<dbReference type="PRINTS" id="PR00153">
    <property type="entry name" value="CSAPPISMRASE"/>
</dbReference>
<feature type="signal peptide" evidence="4">
    <location>
        <begin position="1"/>
        <end position="19"/>
    </location>
</feature>